<evidence type="ECO:0000313" key="2">
    <source>
        <dbReference type="Proteomes" id="UP000733379"/>
    </source>
</evidence>
<accession>A0ABS6BCS8</accession>
<gene>
    <name evidence="1" type="ORF">KO481_42085</name>
</gene>
<dbReference type="Proteomes" id="UP000733379">
    <property type="component" value="Unassembled WGS sequence"/>
</dbReference>
<proteinExistence type="predicted"/>
<keyword evidence="2" id="KW-1185">Reference proteome</keyword>
<dbReference type="EMBL" id="JAHKNI010000030">
    <property type="protein sequence ID" value="MBU3068094.1"/>
    <property type="molecule type" value="Genomic_DNA"/>
</dbReference>
<evidence type="ECO:0000313" key="1">
    <source>
        <dbReference type="EMBL" id="MBU3068094.1"/>
    </source>
</evidence>
<name>A0ABS6BCS8_9NOCA</name>
<protein>
    <submittedName>
        <fullName evidence="1">Transposase family protein</fullName>
    </submittedName>
</protein>
<organism evidence="1 2">
    <name type="scientific">Nocardia albiluteola</name>
    <dbReference type="NCBI Taxonomy" id="2842303"/>
    <lineage>
        <taxon>Bacteria</taxon>
        <taxon>Bacillati</taxon>
        <taxon>Actinomycetota</taxon>
        <taxon>Actinomycetes</taxon>
        <taxon>Mycobacteriales</taxon>
        <taxon>Nocardiaceae</taxon>
        <taxon>Nocardia</taxon>
    </lineage>
</organism>
<dbReference type="RefSeq" id="WP_215924268.1">
    <property type="nucleotide sequence ID" value="NZ_JAHKNI010000030.1"/>
</dbReference>
<sequence length="165" mass="17980">MGVIHDFNDHGFAALDPKWSWGRPSKTDMATREPIGQIARCCPHAPGWPLVAELEKVFAVAGGPPRAPRMDNGLEMISHALQQFCADHVGIVYIPPDPQKEQQPRGTRPPQLTRTSGHTIVAVADQQVCGSVTTGSELGHSFSSFVAELVRVGWGRWEPVDAVPR</sequence>
<reference evidence="1 2" key="1">
    <citation type="submission" date="2021-06" db="EMBL/GenBank/DDBJ databases">
        <title>Actinomycetes sequencing.</title>
        <authorList>
            <person name="Shan Q."/>
        </authorList>
    </citation>
    <scope>NUCLEOTIDE SEQUENCE [LARGE SCALE GENOMIC DNA]</scope>
    <source>
        <strain evidence="1 2">NEAU-G5</strain>
    </source>
</reference>
<comment type="caution">
    <text evidence="1">The sequence shown here is derived from an EMBL/GenBank/DDBJ whole genome shotgun (WGS) entry which is preliminary data.</text>
</comment>